<keyword evidence="3 12" id="KW-0732">Signal</keyword>
<accession>A0A6P8HSW0</accession>
<keyword evidence="7" id="KW-0325">Glycoprotein</keyword>
<keyword evidence="6" id="KW-0106">Calcium</keyword>
<comment type="subcellular location">
    <subcellularLocation>
        <location evidence="1">Endoplasmic reticulum lumen</location>
    </subcellularLocation>
</comment>
<dbReference type="InterPro" id="IPR018247">
    <property type="entry name" value="EF_Hand_1_Ca_BS"/>
</dbReference>
<dbReference type="Pfam" id="PF13202">
    <property type="entry name" value="EF-hand_5"/>
    <property type="match status" value="1"/>
</dbReference>
<dbReference type="KEGG" id="aten:116294963"/>
<keyword evidence="2" id="KW-0479">Metal-binding</keyword>
<sequence length="315" mass="37147">MLHLKNLSIFLLSLFLFLLNNECECTVEPHKDHLYKHEHFTGSNEHDVRYDHEAFLGPDAEKFEDFPPEESKRKLKIIVIARIDTDKDGFVSEGELEAWIEKQRKAFMYEAVEKNIKKEDKDGDGKISWDEYKLEYFGEWDDTNLPKDHNLRRQIHKADHKFKMADEDKDGKMDSDEYVNFQHPEETKHMEELAIDEILEDVDQDGDGFITVEEFIGQYGDKENAPAWVERERKEFARQFDKDKDGKLNREEVRDWVLPERGESLDETKHLIDGSDDNADGRLSVDEILVHWDLFVGSKATDHGETLRKMKHDEF</sequence>
<feature type="chain" id="PRO_5028370749" description="Reticulocalbin-3" evidence="12">
    <location>
        <begin position="26"/>
        <end position="315"/>
    </location>
</feature>
<organism evidence="14 15">
    <name type="scientific">Actinia tenebrosa</name>
    <name type="common">Australian red waratah sea anemone</name>
    <dbReference type="NCBI Taxonomy" id="6105"/>
    <lineage>
        <taxon>Eukaryota</taxon>
        <taxon>Metazoa</taxon>
        <taxon>Cnidaria</taxon>
        <taxon>Anthozoa</taxon>
        <taxon>Hexacorallia</taxon>
        <taxon>Actiniaria</taxon>
        <taxon>Actiniidae</taxon>
        <taxon>Actinia</taxon>
    </lineage>
</organism>
<keyword evidence="8" id="KW-0143">Chaperone</keyword>
<evidence type="ECO:0000256" key="9">
    <source>
        <dbReference type="ARBA" id="ARBA00056975"/>
    </source>
</evidence>
<gene>
    <name evidence="15" type="primary">LOC116294963</name>
</gene>
<evidence type="ECO:0000256" key="2">
    <source>
        <dbReference type="ARBA" id="ARBA00022723"/>
    </source>
</evidence>
<dbReference type="PROSITE" id="PS50222">
    <property type="entry name" value="EF_HAND_2"/>
    <property type="match status" value="4"/>
</dbReference>
<dbReference type="GO" id="GO:0005788">
    <property type="term" value="C:endoplasmic reticulum lumen"/>
    <property type="evidence" value="ECO:0007669"/>
    <property type="project" value="UniProtKB-SubCell"/>
</dbReference>
<evidence type="ECO:0000259" key="13">
    <source>
        <dbReference type="PROSITE" id="PS50222"/>
    </source>
</evidence>
<evidence type="ECO:0000256" key="3">
    <source>
        <dbReference type="ARBA" id="ARBA00022729"/>
    </source>
</evidence>
<dbReference type="RefSeq" id="XP_031558521.1">
    <property type="nucleotide sequence ID" value="XM_031702661.1"/>
</dbReference>
<keyword evidence="4" id="KW-0677">Repeat</keyword>
<keyword evidence="5" id="KW-0256">Endoplasmic reticulum</keyword>
<evidence type="ECO:0000256" key="11">
    <source>
        <dbReference type="ARBA" id="ARBA00072696"/>
    </source>
</evidence>
<evidence type="ECO:0000313" key="14">
    <source>
        <dbReference type="Proteomes" id="UP000515163"/>
    </source>
</evidence>
<dbReference type="GO" id="GO:0005509">
    <property type="term" value="F:calcium ion binding"/>
    <property type="evidence" value="ECO:0007669"/>
    <property type="project" value="InterPro"/>
</dbReference>
<comment type="subunit">
    <text evidence="10">Interacts with PCSK6 (immature form including the propeptide); probably involved in the maturation and the secretion of PCSK6.</text>
</comment>
<evidence type="ECO:0000256" key="5">
    <source>
        <dbReference type="ARBA" id="ARBA00022824"/>
    </source>
</evidence>
<evidence type="ECO:0000256" key="6">
    <source>
        <dbReference type="ARBA" id="ARBA00022837"/>
    </source>
</evidence>
<keyword evidence="14" id="KW-1185">Reference proteome</keyword>
<feature type="domain" description="EF-hand" evidence="13">
    <location>
        <begin position="190"/>
        <end position="225"/>
    </location>
</feature>
<dbReference type="Gene3D" id="1.10.238.10">
    <property type="entry name" value="EF-hand"/>
    <property type="match status" value="3"/>
</dbReference>
<evidence type="ECO:0000256" key="8">
    <source>
        <dbReference type="ARBA" id="ARBA00023186"/>
    </source>
</evidence>
<dbReference type="SMART" id="SM00054">
    <property type="entry name" value="EFh"/>
    <property type="match status" value="6"/>
</dbReference>
<feature type="domain" description="EF-hand" evidence="13">
    <location>
        <begin position="70"/>
        <end position="106"/>
    </location>
</feature>
<protein>
    <recommendedName>
        <fullName evidence="11">Reticulocalbin-3</fullName>
    </recommendedName>
</protein>
<dbReference type="FunFam" id="1.10.238.10:FF:000104">
    <property type="entry name" value="calumenin isoform X1"/>
    <property type="match status" value="1"/>
</dbReference>
<dbReference type="InterPro" id="IPR011992">
    <property type="entry name" value="EF-hand-dom_pair"/>
</dbReference>
<feature type="domain" description="EF-hand" evidence="13">
    <location>
        <begin position="228"/>
        <end position="263"/>
    </location>
</feature>
<dbReference type="PANTHER" id="PTHR10827">
    <property type="entry name" value="RETICULOCALBIN"/>
    <property type="match status" value="1"/>
</dbReference>
<evidence type="ECO:0000256" key="4">
    <source>
        <dbReference type="ARBA" id="ARBA00022737"/>
    </source>
</evidence>
<evidence type="ECO:0000256" key="1">
    <source>
        <dbReference type="ARBA" id="ARBA00004319"/>
    </source>
</evidence>
<dbReference type="InterPro" id="IPR002048">
    <property type="entry name" value="EF_hand_dom"/>
</dbReference>
<dbReference type="OrthoDB" id="293868at2759"/>
<proteinExistence type="predicted"/>
<feature type="domain" description="EF-hand" evidence="13">
    <location>
        <begin position="153"/>
        <end position="188"/>
    </location>
</feature>
<dbReference type="InParanoid" id="A0A6P8HSW0"/>
<dbReference type="GeneID" id="116294963"/>
<feature type="signal peptide" evidence="12">
    <location>
        <begin position="1"/>
        <end position="25"/>
    </location>
</feature>
<dbReference type="PROSITE" id="PS00018">
    <property type="entry name" value="EF_HAND_1"/>
    <property type="match status" value="6"/>
</dbReference>
<dbReference type="Proteomes" id="UP000515163">
    <property type="component" value="Unplaced"/>
</dbReference>
<evidence type="ECO:0000256" key="10">
    <source>
        <dbReference type="ARBA" id="ARBA00063143"/>
    </source>
</evidence>
<evidence type="ECO:0000256" key="7">
    <source>
        <dbReference type="ARBA" id="ARBA00023180"/>
    </source>
</evidence>
<dbReference type="AlphaFoldDB" id="A0A6P8HSW0"/>
<evidence type="ECO:0000256" key="12">
    <source>
        <dbReference type="SAM" id="SignalP"/>
    </source>
</evidence>
<comment type="function">
    <text evidence="9">Probable molecular chaperone assisting protein biosynthesis and transport in the endoplasmic reticulum. Required for the proper biosynthesis and transport of pulmonary surfactant-associated protein A/SP-A, pulmonary surfactant-associated protein D/SP-D and the lipid transporter ABCA3. By regulating both the proper expression and the degradation through the endoplasmic reticulum-associated protein degradation pathway of these proteins plays a crucial role in pulmonary surfactant homeostasis. Has an anti-fibrotic activity by negatively regulating the secretion of type I and type III collagens. This calcium-binding protein also transiently associates with immature PCSK6 and regulates its secretion.</text>
</comment>
<reference evidence="15" key="1">
    <citation type="submission" date="2025-08" db="UniProtKB">
        <authorList>
            <consortium name="RefSeq"/>
        </authorList>
    </citation>
    <scope>IDENTIFICATION</scope>
    <source>
        <tissue evidence="15">Tentacle</tissue>
    </source>
</reference>
<evidence type="ECO:0000313" key="15">
    <source>
        <dbReference type="RefSeq" id="XP_031558521.1"/>
    </source>
</evidence>
<dbReference type="PANTHER" id="PTHR10827:SF52">
    <property type="entry name" value="IP16409P"/>
    <property type="match status" value="1"/>
</dbReference>
<dbReference type="Pfam" id="PF13499">
    <property type="entry name" value="EF-hand_7"/>
    <property type="match status" value="2"/>
</dbReference>
<dbReference type="GO" id="GO:0015031">
    <property type="term" value="P:protein transport"/>
    <property type="evidence" value="ECO:0007669"/>
    <property type="project" value="UniProtKB-ARBA"/>
</dbReference>
<name>A0A6P8HSW0_ACTTE</name>
<dbReference type="SUPFAM" id="SSF47473">
    <property type="entry name" value="EF-hand"/>
    <property type="match status" value="2"/>
</dbReference>